<dbReference type="Gene3D" id="2.60.120.650">
    <property type="entry name" value="Cupin"/>
    <property type="match status" value="1"/>
</dbReference>
<organism evidence="1 2">
    <name type="scientific">Calocera cornea HHB12733</name>
    <dbReference type="NCBI Taxonomy" id="1353952"/>
    <lineage>
        <taxon>Eukaryota</taxon>
        <taxon>Fungi</taxon>
        <taxon>Dikarya</taxon>
        <taxon>Basidiomycota</taxon>
        <taxon>Agaricomycotina</taxon>
        <taxon>Dacrymycetes</taxon>
        <taxon>Dacrymycetales</taxon>
        <taxon>Dacrymycetaceae</taxon>
        <taxon>Calocera</taxon>
    </lineage>
</organism>
<evidence type="ECO:0000313" key="2">
    <source>
        <dbReference type="Proteomes" id="UP000076842"/>
    </source>
</evidence>
<accession>A0A166JGS2</accession>
<dbReference type="InParanoid" id="A0A166JGS2"/>
<evidence type="ECO:0000313" key="1">
    <source>
        <dbReference type="EMBL" id="KZT44705.1"/>
    </source>
</evidence>
<gene>
    <name evidence="1" type="ORF">CALCODRAFT_513632</name>
</gene>
<sequence length="381" mass="43351">QFDTLFDNVRVSLREMIEHVQAEPKTHMLLNVLSCPAECLGPAHGRHDNETLSGYRDLDMGGKIWDITSHFTSHVSSDTPKSLNKWRLIATRGAYTLRHMDYAGLSVITGVTGGAPSPPHCLPKCERGGKLWWFYSDNVLHKLKSNYFPQDAIDDVLAGGDVKLWGVHLVYADLWIQRANTLHGVFTTAHTTCEGGNFFCATQVKDTYLGAIVQSKCGNVLTNADDARVELVPERIIMLIHAMLEAHSEMRDLKFWEGKDRPDLLKEGIMQWIPYPKTNLMAILALNLDATRLRCGPLFTQEEWEKTMAYKDGLERPFPELVAQFMSLEASEDRQTQRKRAKWCTMKVVLTLWETLEEFKLDLAATVPLSWSLRSMWKPDE</sequence>
<dbReference type="AlphaFoldDB" id="A0A166JGS2"/>
<feature type="non-terminal residue" evidence="1">
    <location>
        <position position="1"/>
    </location>
</feature>
<dbReference type="STRING" id="1353952.A0A166JGS2"/>
<proteinExistence type="predicted"/>
<dbReference type="OrthoDB" id="10400604at2759"/>
<reference evidence="1 2" key="1">
    <citation type="journal article" date="2016" name="Mol. Biol. Evol.">
        <title>Comparative Genomics of Early-Diverging Mushroom-Forming Fungi Provides Insights into the Origins of Lignocellulose Decay Capabilities.</title>
        <authorList>
            <person name="Nagy L.G."/>
            <person name="Riley R."/>
            <person name="Tritt A."/>
            <person name="Adam C."/>
            <person name="Daum C."/>
            <person name="Floudas D."/>
            <person name="Sun H."/>
            <person name="Yadav J.S."/>
            <person name="Pangilinan J."/>
            <person name="Larsson K.H."/>
            <person name="Matsuura K."/>
            <person name="Barry K."/>
            <person name="Labutti K."/>
            <person name="Kuo R."/>
            <person name="Ohm R.A."/>
            <person name="Bhattacharya S.S."/>
            <person name="Shirouzu T."/>
            <person name="Yoshinaga Y."/>
            <person name="Martin F.M."/>
            <person name="Grigoriev I.V."/>
            <person name="Hibbett D.S."/>
        </authorList>
    </citation>
    <scope>NUCLEOTIDE SEQUENCE [LARGE SCALE GENOMIC DNA]</scope>
    <source>
        <strain evidence="1 2">HHB12733</strain>
    </source>
</reference>
<dbReference type="Proteomes" id="UP000076842">
    <property type="component" value="Unassembled WGS sequence"/>
</dbReference>
<protein>
    <submittedName>
        <fullName evidence="1">Uncharacterized protein</fullName>
    </submittedName>
</protein>
<keyword evidence="2" id="KW-1185">Reference proteome</keyword>
<dbReference type="EMBL" id="KV424380">
    <property type="protein sequence ID" value="KZT44705.1"/>
    <property type="molecule type" value="Genomic_DNA"/>
</dbReference>
<name>A0A166JGS2_9BASI</name>